<dbReference type="InterPro" id="IPR011990">
    <property type="entry name" value="TPR-like_helical_dom_sf"/>
</dbReference>
<accession>A0A3D8HER8</accession>
<dbReference type="AlphaFoldDB" id="A0A3D8HER8"/>
<dbReference type="InterPro" id="IPR016032">
    <property type="entry name" value="Sig_transdc_resp-reg_C-effctor"/>
</dbReference>
<protein>
    <recommendedName>
        <fullName evidence="5">Tetratricopeptide repeat protein</fullName>
    </recommendedName>
</protein>
<dbReference type="Gene3D" id="1.25.40.10">
    <property type="entry name" value="Tetratricopeptide repeat domain"/>
    <property type="match status" value="1"/>
</dbReference>
<keyword evidence="2" id="KW-1133">Transmembrane helix</keyword>
<organism evidence="3 4">
    <name type="scientific">Parabacteroides acidifaciens</name>
    <dbReference type="NCBI Taxonomy" id="2290935"/>
    <lineage>
        <taxon>Bacteria</taxon>
        <taxon>Pseudomonadati</taxon>
        <taxon>Bacteroidota</taxon>
        <taxon>Bacteroidia</taxon>
        <taxon>Bacteroidales</taxon>
        <taxon>Tannerellaceae</taxon>
        <taxon>Parabacteroides</taxon>
    </lineage>
</organism>
<keyword evidence="2" id="KW-0472">Membrane</keyword>
<proteinExistence type="predicted"/>
<dbReference type="InterPro" id="IPR019734">
    <property type="entry name" value="TPR_rpt"/>
</dbReference>
<evidence type="ECO:0000256" key="1">
    <source>
        <dbReference type="PROSITE-ProRule" id="PRU00339"/>
    </source>
</evidence>
<evidence type="ECO:0000256" key="2">
    <source>
        <dbReference type="SAM" id="Phobius"/>
    </source>
</evidence>
<feature type="repeat" description="TPR" evidence="1">
    <location>
        <begin position="205"/>
        <end position="238"/>
    </location>
</feature>
<reference evidence="3 4" key="1">
    <citation type="submission" date="2018-07" db="EMBL/GenBank/DDBJ databases">
        <title>Parabacteroides acidifaciens nov. sp., isolated from human feces.</title>
        <authorList>
            <person name="Wang Y.J."/>
        </authorList>
    </citation>
    <scope>NUCLEOTIDE SEQUENCE [LARGE SCALE GENOMIC DNA]</scope>
    <source>
        <strain evidence="3 4">426-9</strain>
    </source>
</reference>
<sequence length="673" mass="74939">MHEIPIFTPENDIKRGIMKHLLLFLLLILPCYAFAQDELTEAARTATRLYETRQYDSAIVLSRRVLRELPEHPAGNPDTLKEAVSNLCLALLRSGNDSRRPETLTAFFDSLRTSDHPFLARYMHPLLPAVSALNHSTANDGEEALRLADAFAGTPPAADLAQELFAADAMARVYNYWSRTPQAAIAMQERAVEALRRGGRTKDAPYVLSFLGYYYRRNGEYEKAAQLFIEAIERGRWTSGKAGHHEPAARPTQGTVYAYANLAALYSSFSLNDKALETTADALECSLAADSFLLSDLCRFRSLAFSELHRWDSAFFYNSKAEEVARRTGDRTRVYICRRTAIELQLSAAGEADGGPYTGLAPELLREAAALYADSTAARLVDKVPARFLYGQVLAASGSTGEGIRLMEQAVGELAQMDWQEQYAASSHVLLDWYVREGRLREMAALYPAAMAAADSLNREEKLNAAIGANVRYETGRKEQENRALTAEVALKGRTLTLAWVSTGALAFLLLAGGLYFRQRQRLLRRVSEARLAQITSLLDGVHTRDEQYAKLSQVLGEREQELKEASRRRDISELHAKLSKPLSGPSEVANFRQSFQSVCPDYLPALHSRCADLTRMDELIAMLLFLKLNNDEIALTLGISRSGVNKARSRMRKRLGLVETGVVLEEFLQGLV</sequence>
<dbReference type="PROSITE" id="PS50005">
    <property type="entry name" value="TPR"/>
    <property type="match status" value="1"/>
</dbReference>
<feature type="transmembrane region" description="Helical" evidence="2">
    <location>
        <begin position="498"/>
        <end position="517"/>
    </location>
</feature>
<dbReference type="GO" id="GO:0006355">
    <property type="term" value="P:regulation of DNA-templated transcription"/>
    <property type="evidence" value="ECO:0007669"/>
    <property type="project" value="InterPro"/>
</dbReference>
<dbReference type="Proteomes" id="UP000256321">
    <property type="component" value="Unassembled WGS sequence"/>
</dbReference>
<keyword evidence="1" id="KW-0802">TPR repeat</keyword>
<dbReference type="SUPFAM" id="SSF48452">
    <property type="entry name" value="TPR-like"/>
    <property type="match status" value="1"/>
</dbReference>
<comment type="caution">
    <text evidence="3">The sequence shown here is derived from an EMBL/GenBank/DDBJ whole genome shotgun (WGS) entry which is preliminary data.</text>
</comment>
<evidence type="ECO:0000313" key="4">
    <source>
        <dbReference type="Proteomes" id="UP000256321"/>
    </source>
</evidence>
<gene>
    <name evidence="3" type="ORF">DWU89_08815</name>
</gene>
<dbReference type="SUPFAM" id="SSF46894">
    <property type="entry name" value="C-terminal effector domain of the bipartite response regulators"/>
    <property type="match status" value="1"/>
</dbReference>
<keyword evidence="2" id="KW-0812">Transmembrane</keyword>
<dbReference type="GO" id="GO:0003677">
    <property type="term" value="F:DNA binding"/>
    <property type="evidence" value="ECO:0007669"/>
    <property type="project" value="InterPro"/>
</dbReference>
<evidence type="ECO:0000313" key="3">
    <source>
        <dbReference type="EMBL" id="RDU49474.1"/>
    </source>
</evidence>
<name>A0A3D8HER8_9BACT</name>
<dbReference type="EMBL" id="QREV01000016">
    <property type="protein sequence ID" value="RDU49474.1"/>
    <property type="molecule type" value="Genomic_DNA"/>
</dbReference>
<evidence type="ECO:0008006" key="5">
    <source>
        <dbReference type="Google" id="ProtNLM"/>
    </source>
</evidence>